<dbReference type="Gene3D" id="3.40.970.30">
    <property type="entry name" value="yp_829618.1 like domains"/>
    <property type="match status" value="1"/>
</dbReference>
<feature type="domain" description="DUF7793" evidence="1">
    <location>
        <begin position="11"/>
        <end position="116"/>
    </location>
</feature>
<organism evidence="2 3">
    <name type="scientific">Arthrobacter liuii</name>
    <dbReference type="NCBI Taxonomy" id="1476996"/>
    <lineage>
        <taxon>Bacteria</taxon>
        <taxon>Bacillati</taxon>
        <taxon>Actinomycetota</taxon>
        <taxon>Actinomycetes</taxon>
        <taxon>Micrococcales</taxon>
        <taxon>Micrococcaceae</taxon>
        <taxon>Arthrobacter</taxon>
    </lineage>
</organism>
<proteinExistence type="predicted"/>
<protein>
    <recommendedName>
        <fullName evidence="1">DUF7793 domain-containing protein</fullName>
    </recommendedName>
</protein>
<dbReference type="Pfam" id="PF25056">
    <property type="entry name" value="DUF7793"/>
    <property type="match status" value="1"/>
</dbReference>
<dbReference type="InterPro" id="IPR036513">
    <property type="entry name" value="STAS_dom_sf"/>
</dbReference>
<dbReference type="Gene3D" id="3.40.1680.10">
    <property type="entry name" value="yp_829618.1 domain like"/>
    <property type="match status" value="1"/>
</dbReference>
<dbReference type="Proteomes" id="UP000643279">
    <property type="component" value="Unassembled WGS sequence"/>
</dbReference>
<keyword evidence="3" id="KW-1185">Reference proteome</keyword>
<dbReference type="InterPro" id="IPR056695">
    <property type="entry name" value="DUF7793"/>
</dbReference>
<evidence type="ECO:0000259" key="1">
    <source>
        <dbReference type="Pfam" id="PF25056"/>
    </source>
</evidence>
<accession>A0ABQ1EKG5</accession>
<evidence type="ECO:0000313" key="2">
    <source>
        <dbReference type="EMBL" id="GFZ75602.1"/>
    </source>
</evidence>
<comment type="caution">
    <text evidence="2">The sequence shown here is derived from an EMBL/GenBank/DDBJ whole genome shotgun (WGS) entry which is preliminary data.</text>
</comment>
<dbReference type="EMBL" id="BMFW01000087">
    <property type="protein sequence ID" value="GFZ75602.1"/>
    <property type="molecule type" value="Genomic_DNA"/>
</dbReference>
<gene>
    <name evidence="2" type="ORF">GCM10007170_46890</name>
</gene>
<evidence type="ECO:0000313" key="3">
    <source>
        <dbReference type="Proteomes" id="UP000643279"/>
    </source>
</evidence>
<reference evidence="3" key="1">
    <citation type="journal article" date="2019" name="Int. J. Syst. Evol. Microbiol.">
        <title>The Global Catalogue of Microorganisms (GCM) 10K type strain sequencing project: providing services to taxonomists for standard genome sequencing and annotation.</title>
        <authorList>
            <consortium name="The Broad Institute Genomics Platform"/>
            <consortium name="The Broad Institute Genome Sequencing Center for Infectious Disease"/>
            <person name="Wu L."/>
            <person name="Ma J."/>
        </authorList>
    </citation>
    <scope>NUCLEOTIDE SEQUENCE [LARGE SCALE GENOMIC DNA]</scope>
    <source>
        <strain evidence="3">CGMCC 1.12778</strain>
    </source>
</reference>
<name>A0ABQ1EKG5_9MICC</name>
<dbReference type="SUPFAM" id="SSF52091">
    <property type="entry name" value="SpoIIaa-like"/>
    <property type="match status" value="1"/>
</dbReference>
<sequence>MAGGKAALSLRPDGILHLVWAPGTYVQEEDAVSAVTMLNKISPDHDRPLLVDMRNAGNTSSRARDVFADPHAVSRVALLGESPVDQVIASFFTGVHRPQRPTRYFTSEAAALSWLAGG</sequence>